<dbReference type="SUPFAM" id="SSF53335">
    <property type="entry name" value="S-adenosyl-L-methionine-dependent methyltransferases"/>
    <property type="match status" value="1"/>
</dbReference>
<dbReference type="InterPro" id="IPR050078">
    <property type="entry name" value="Ribosomal_L11_MeTrfase_PrmA"/>
</dbReference>
<evidence type="ECO:0000256" key="4">
    <source>
        <dbReference type="ARBA" id="ARBA00041867"/>
    </source>
</evidence>
<dbReference type="PANTHER" id="PTHR43648">
    <property type="entry name" value="ELECTRON TRANSFER FLAVOPROTEIN BETA SUBUNIT LYSINE METHYLTRANSFERASE"/>
    <property type="match status" value="1"/>
</dbReference>
<comment type="similarity">
    <text evidence="3">Belongs to the methyltransferase superfamily. ETFBKMT family.</text>
</comment>
<dbReference type="Pfam" id="PF06325">
    <property type="entry name" value="PrmA"/>
    <property type="match status" value="1"/>
</dbReference>
<dbReference type="EMBL" id="PGGS01001250">
    <property type="protein sequence ID" value="PNH00652.1"/>
    <property type="molecule type" value="Genomic_DNA"/>
</dbReference>
<protein>
    <recommendedName>
        <fullName evidence="5">ETFB lysine methyltransferase</fullName>
    </recommendedName>
    <alternativeName>
        <fullName evidence="4">Protein N-lysine methyltransferase METTL20</fullName>
    </alternativeName>
</protein>
<evidence type="ECO:0000256" key="2">
    <source>
        <dbReference type="ARBA" id="ARBA00022679"/>
    </source>
</evidence>
<keyword evidence="2 6" id="KW-0808">Transferase</keyword>
<feature type="non-terminal residue" evidence="6">
    <location>
        <position position="1"/>
    </location>
</feature>
<sequence length="246" mass="25573">AAAAAAAPAAGATSLSPPPAELEATCLRCTISAVGGLLADSLSDELLSLGAQSVVLQEHRPPGAPEQEIFDDGQSRELWELCDLVAHFALEADVAGTLALAADALELPAEAPLVWEVKPVANEEWVEQIMASYVPLQLAPDLWVIPEWSQPEDLAAVNIILQPGVAFGTGEHPTTRLCLLELRALAAGGQLAGCSLLDYGTGSGVLAIAALKYGALRAVSMAVWCVVLTPALRGAWRKAACREGPL</sequence>
<evidence type="ECO:0000256" key="3">
    <source>
        <dbReference type="ARBA" id="ARBA00037932"/>
    </source>
</evidence>
<evidence type="ECO:0000256" key="5">
    <source>
        <dbReference type="ARBA" id="ARBA00042266"/>
    </source>
</evidence>
<organism evidence="6 7">
    <name type="scientific">Tetrabaena socialis</name>
    <dbReference type="NCBI Taxonomy" id="47790"/>
    <lineage>
        <taxon>Eukaryota</taxon>
        <taxon>Viridiplantae</taxon>
        <taxon>Chlorophyta</taxon>
        <taxon>core chlorophytes</taxon>
        <taxon>Chlorophyceae</taxon>
        <taxon>CS clade</taxon>
        <taxon>Chlamydomonadales</taxon>
        <taxon>Tetrabaenaceae</taxon>
        <taxon>Tetrabaena</taxon>
    </lineage>
</organism>
<evidence type="ECO:0000313" key="6">
    <source>
        <dbReference type="EMBL" id="PNH00652.1"/>
    </source>
</evidence>
<keyword evidence="6" id="KW-0689">Ribosomal protein</keyword>
<evidence type="ECO:0000313" key="7">
    <source>
        <dbReference type="Proteomes" id="UP000236333"/>
    </source>
</evidence>
<dbReference type="Proteomes" id="UP000236333">
    <property type="component" value="Unassembled WGS sequence"/>
</dbReference>
<dbReference type="OrthoDB" id="419617at2759"/>
<keyword evidence="1 6" id="KW-0489">Methyltransferase</keyword>
<evidence type="ECO:0000256" key="1">
    <source>
        <dbReference type="ARBA" id="ARBA00022603"/>
    </source>
</evidence>
<dbReference type="GO" id="GO:0005840">
    <property type="term" value="C:ribosome"/>
    <property type="evidence" value="ECO:0007669"/>
    <property type="project" value="UniProtKB-KW"/>
</dbReference>
<name>A0A2J7ZK65_9CHLO</name>
<gene>
    <name evidence="6" type="ORF">TSOC_013514</name>
</gene>
<keyword evidence="7" id="KW-1185">Reference proteome</keyword>
<reference evidence="6 7" key="1">
    <citation type="journal article" date="2017" name="Mol. Biol. Evol.">
        <title>The 4-celled Tetrabaena socialis nuclear genome reveals the essential components for genetic control of cell number at the origin of multicellularity in the volvocine lineage.</title>
        <authorList>
            <person name="Featherston J."/>
            <person name="Arakaki Y."/>
            <person name="Hanschen E.R."/>
            <person name="Ferris P.J."/>
            <person name="Michod R.E."/>
            <person name="Olson B.J.S.C."/>
            <person name="Nozaki H."/>
            <person name="Durand P.M."/>
        </authorList>
    </citation>
    <scope>NUCLEOTIDE SEQUENCE [LARGE SCALE GENOMIC DNA]</scope>
    <source>
        <strain evidence="6 7">NIES-571</strain>
    </source>
</reference>
<comment type="caution">
    <text evidence="6">The sequence shown here is derived from an EMBL/GenBank/DDBJ whole genome shotgun (WGS) entry which is preliminary data.</text>
</comment>
<dbReference type="PANTHER" id="PTHR43648:SF1">
    <property type="entry name" value="ELECTRON TRANSFER FLAVOPROTEIN BETA SUBUNIT LYSINE METHYLTRANSFERASE"/>
    <property type="match status" value="1"/>
</dbReference>
<dbReference type="Gene3D" id="3.40.50.150">
    <property type="entry name" value="Vaccinia Virus protein VP39"/>
    <property type="match status" value="1"/>
</dbReference>
<accession>A0A2J7ZK65</accession>
<keyword evidence="6" id="KW-0687">Ribonucleoprotein</keyword>
<dbReference type="AlphaFoldDB" id="A0A2J7ZK65"/>
<dbReference type="InterPro" id="IPR029063">
    <property type="entry name" value="SAM-dependent_MTases_sf"/>
</dbReference>
<dbReference type="GO" id="GO:0016279">
    <property type="term" value="F:protein-lysine N-methyltransferase activity"/>
    <property type="evidence" value="ECO:0007669"/>
    <property type="project" value="TreeGrafter"/>
</dbReference>
<proteinExistence type="inferred from homology"/>
<dbReference type="GO" id="GO:0032259">
    <property type="term" value="P:methylation"/>
    <property type="evidence" value="ECO:0007669"/>
    <property type="project" value="UniProtKB-KW"/>
</dbReference>